<dbReference type="Proteomes" id="UP001321861">
    <property type="component" value="Chromosome"/>
</dbReference>
<name>A0AAU9CU95_9LACO</name>
<sequence length="184" mass="20759">MTIEAAEPGSIRVQPTEKLTFGMQAQDVNVYVLDAVESTLVILHHVRGKAGDLAMRLDGLLASEMYMTFTAKTNVVKRSRWISKQVQLSVNLEAMRNSSLKDIAERHGISASSVQRLIIEANPSLLGNQCHHLPEHLLFDETKTTGGMYSFVMMDSRQHQLLEMLPIRLTKDLKRYFGRFSLAE</sequence>
<protein>
    <recommendedName>
        <fullName evidence="3">Transposase</fullName>
    </recommendedName>
</protein>
<reference evidence="1 2" key="1">
    <citation type="journal article" date="2023" name="Microbiol. Spectr.">
        <title>Symbiosis of Carpenter Bees with Uncharacterized Lactic Acid Bacteria Showing NAD Auxotrophy.</title>
        <authorList>
            <person name="Kawasaki S."/>
            <person name="Ozawa K."/>
            <person name="Mori T."/>
            <person name="Yamamoto A."/>
            <person name="Ito M."/>
            <person name="Ohkuma M."/>
            <person name="Sakamoto M."/>
            <person name="Matsutani M."/>
        </authorList>
    </citation>
    <scope>NUCLEOTIDE SEQUENCE [LARGE SCALE GENOMIC DNA]</scope>
    <source>
        <strain evidence="1 2">XA3</strain>
    </source>
</reference>
<evidence type="ECO:0000313" key="2">
    <source>
        <dbReference type="Proteomes" id="UP001321861"/>
    </source>
</evidence>
<accession>A0AAU9CU95</accession>
<dbReference type="AlphaFoldDB" id="A0AAU9CU95"/>
<evidence type="ECO:0000313" key="1">
    <source>
        <dbReference type="EMBL" id="BDR57562.1"/>
    </source>
</evidence>
<dbReference type="PANTHER" id="PTHR33498">
    <property type="entry name" value="TRANSPOSASE FOR INSERTION SEQUENCE ELEMENT IS1557"/>
    <property type="match status" value="1"/>
</dbReference>
<proteinExistence type="predicted"/>
<organism evidence="1 2">
    <name type="scientific">Xylocopilactobacillus apicola</name>
    <dbReference type="NCBI Taxonomy" id="2932184"/>
    <lineage>
        <taxon>Bacteria</taxon>
        <taxon>Bacillati</taxon>
        <taxon>Bacillota</taxon>
        <taxon>Bacilli</taxon>
        <taxon>Lactobacillales</taxon>
        <taxon>Lactobacillaceae</taxon>
        <taxon>Xylocopilactobacillus</taxon>
    </lineage>
</organism>
<dbReference type="KEGG" id="xap:XA3_00030"/>
<dbReference type="InterPro" id="IPR047951">
    <property type="entry name" value="Transpos_ISL3"/>
</dbReference>
<evidence type="ECO:0008006" key="3">
    <source>
        <dbReference type="Google" id="ProtNLM"/>
    </source>
</evidence>
<dbReference type="EMBL" id="AP026802">
    <property type="protein sequence ID" value="BDR57562.1"/>
    <property type="molecule type" value="Genomic_DNA"/>
</dbReference>
<keyword evidence="2" id="KW-1185">Reference proteome</keyword>
<dbReference type="RefSeq" id="WP_317635523.1">
    <property type="nucleotide sequence ID" value="NZ_AP026802.1"/>
</dbReference>
<dbReference type="PANTHER" id="PTHR33498:SF1">
    <property type="entry name" value="TRANSPOSASE FOR INSERTION SEQUENCE ELEMENT IS1557"/>
    <property type="match status" value="1"/>
</dbReference>
<gene>
    <name evidence="1" type="ORF">XA3_00030</name>
</gene>